<dbReference type="AlphaFoldDB" id="A0A9C6TM08"/>
<dbReference type="PROSITE" id="PS51450">
    <property type="entry name" value="LRR"/>
    <property type="match status" value="1"/>
</dbReference>
<dbReference type="Proteomes" id="UP000515211">
    <property type="component" value="Chromosome 6"/>
</dbReference>
<dbReference type="InterPro" id="IPR004127">
    <property type="entry name" value="Prefoldin_subunit_alpha"/>
</dbReference>
<evidence type="ECO:0000256" key="2">
    <source>
        <dbReference type="ARBA" id="ARBA00022614"/>
    </source>
</evidence>
<dbReference type="RefSeq" id="XP_052119006.1">
    <property type="nucleotide sequence ID" value="XM_052263046.1"/>
</dbReference>
<protein>
    <submittedName>
        <fullName evidence="10">Protein NSP-INTERACTING KINASE 3-like</fullName>
    </submittedName>
</protein>
<dbReference type="SUPFAM" id="SSF46579">
    <property type="entry name" value="Prefoldin"/>
    <property type="match status" value="1"/>
</dbReference>
<keyword evidence="9" id="KW-1185">Reference proteome</keyword>
<comment type="subcellular location">
    <subcellularLocation>
        <location evidence="1">Membrane</location>
        <topology evidence="1">Single-pass membrane protein</topology>
    </subcellularLocation>
</comment>
<keyword evidence="7" id="KW-0472">Membrane</keyword>
<reference evidence="9" key="1">
    <citation type="journal article" date="2016" name="Nat. Genet.">
        <title>The genome sequences of Arachis duranensis and Arachis ipaensis, the diploid ancestors of cultivated peanut.</title>
        <authorList>
            <person name="Bertioli D.J."/>
            <person name="Cannon S.B."/>
            <person name="Froenicke L."/>
            <person name="Huang G."/>
            <person name="Farmer A.D."/>
            <person name="Cannon E.K."/>
            <person name="Liu X."/>
            <person name="Gao D."/>
            <person name="Clevenger J."/>
            <person name="Dash S."/>
            <person name="Ren L."/>
            <person name="Moretzsohn M.C."/>
            <person name="Shirasawa K."/>
            <person name="Huang W."/>
            <person name="Vidigal B."/>
            <person name="Abernathy B."/>
            <person name="Chu Y."/>
            <person name="Niederhuth C.E."/>
            <person name="Umale P."/>
            <person name="Araujo A.C."/>
            <person name="Kozik A."/>
            <person name="Kim K.D."/>
            <person name="Burow M.D."/>
            <person name="Varshney R.K."/>
            <person name="Wang X."/>
            <person name="Zhang X."/>
            <person name="Barkley N."/>
            <person name="Guimaraes P.M."/>
            <person name="Isobe S."/>
            <person name="Guo B."/>
            <person name="Liao B."/>
            <person name="Stalker H.T."/>
            <person name="Schmitz R.J."/>
            <person name="Scheffler B.E."/>
            <person name="Leal-Bertioli S.C."/>
            <person name="Xun X."/>
            <person name="Jackson S.A."/>
            <person name="Michelmore R."/>
            <person name="Ozias-Akins P."/>
        </authorList>
    </citation>
    <scope>NUCLEOTIDE SEQUENCE [LARGE SCALE GENOMIC DNA]</scope>
    <source>
        <strain evidence="9">cv. V14167</strain>
    </source>
</reference>
<gene>
    <name evidence="10" type="primary">LOC107493932</name>
</gene>
<dbReference type="Gene3D" id="3.80.10.10">
    <property type="entry name" value="Ribonuclease Inhibitor"/>
    <property type="match status" value="1"/>
</dbReference>
<evidence type="ECO:0000256" key="5">
    <source>
        <dbReference type="ARBA" id="ARBA00022737"/>
    </source>
</evidence>
<keyword evidence="4" id="KW-0732">Signal</keyword>
<dbReference type="InterPro" id="IPR001611">
    <property type="entry name" value="Leu-rich_rpt"/>
</dbReference>
<keyword evidence="2" id="KW-0433">Leucine-rich repeat</keyword>
<dbReference type="SUPFAM" id="SSF52058">
    <property type="entry name" value="L domain-like"/>
    <property type="match status" value="1"/>
</dbReference>
<evidence type="ECO:0000313" key="10">
    <source>
        <dbReference type="RefSeq" id="XP_052119006.1"/>
    </source>
</evidence>
<dbReference type="InterPro" id="IPR013210">
    <property type="entry name" value="LRR_N_plant-typ"/>
</dbReference>
<evidence type="ECO:0000259" key="8">
    <source>
        <dbReference type="Pfam" id="PF08263"/>
    </source>
</evidence>
<keyword evidence="5" id="KW-0677">Repeat</keyword>
<feature type="domain" description="Leucine-rich repeat-containing N-terminal plant-type" evidence="8">
    <location>
        <begin position="1"/>
        <end position="33"/>
    </location>
</feature>
<dbReference type="KEGG" id="adu:107493932"/>
<dbReference type="FunFam" id="3.80.10.10:FF:000129">
    <property type="entry name" value="Leucine-rich repeat receptor-like kinase"/>
    <property type="match status" value="1"/>
</dbReference>
<keyword evidence="6" id="KW-1133">Transmembrane helix</keyword>
<dbReference type="PANTHER" id="PTHR47988">
    <property type="entry name" value="SOMATIC EMBRYOGENESIS RECEPTOR KINASE 1"/>
    <property type="match status" value="1"/>
</dbReference>
<name>A0A9C6TM08_ARADU</name>
<dbReference type="Pfam" id="PF08263">
    <property type="entry name" value="LRRNT_2"/>
    <property type="match status" value="1"/>
</dbReference>
<sequence>MAIKNELNDPHNVLENWDSNSIDPCSWRMITCNLDGSVSVLLLQNNAISDQIATAIGSIEKLQTLDLSNNNFSGEIPNSLGGLKNLNYFLYFNKWCLVFLREGYYVEKTFKQTAEILKQRGMGLESQLDSLEVIIKDLQAETMFFGQTIAEAAVHF</sequence>
<evidence type="ECO:0000313" key="9">
    <source>
        <dbReference type="Proteomes" id="UP000515211"/>
    </source>
</evidence>
<accession>A0A9C6TM08</accession>
<dbReference type="InterPro" id="IPR032675">
    <property type="entry name" value="LRR_dom_sf"/>
</dbReference>
<evidence type="ECO:0000256" key="1">
    <source>
        <dbReference type="ARBA" id="ARBA00004167"/>
    </source>
</evidence>
<dbReference type="Pfam" id="PF02996">
    <property type="entry name" value="Prefoldin"/>
    <property type="match status" value="1"/>
</dbReference>
<keyword evidence="3" id="KW-0812">Transmembrane</keyword>
<reference evidence="10" key="2">
    <citation type="submission" date="2025-08" db="UniProtKB">
        <authorList>
            <consortium name="RefSeq"/>
        </authorList>
    </citation>
    <scope>IDENTIFICATION</scope>
    <source>
        <tissue evidence="10">Whole plant</tissue>
    </source>
</reference>
<evidence type="ECO:0000256" key="4">
    <source>
        <dbReference type="ARBA" id="ARBA00022729"/>
    </source>
</evidence>
<organism evidence="9 10">
    <name type="scientific">Arachis duranensis</name>
    <name type="common">Wild peanut</name>
    <dbReference type="NCBI Taxonomy" id="130453"/>
    <lineage>
        <taxon>Eukaryota</taxon>
        <taxon>Viridiplantae</taxon>
        <taxon>Streptophyta</taxon>
        <taxon>Embryophyta</taxon>
        <taxon>Tracheophyta</taxon>
        <taxon>Spermatophyta</taxon>
        <taxon>Magnoliopsida</taxon>
        <taxon>eudicotyledons</taxon>
        <taxon>Gunneridae</taxon>
        <taxon>Pentapetalae</taxon>
        <taxon>rosids</taxon>
        <taxon>fabids</taxon>
        <taxon>Fabales</taxon>
        <taxon>Fabaceae</taxon>
        <taxon>Papilionoideae</taxon>
        <taxon>50 kb inversion clade</taxon>
        <taxon>dalbergioids sensu lato</taxon>
        <taxon>Dalbergieae</taxon>
        <taxon>Pterocarpus clade</taxon>
        <taxon>Arachis</taxon>
    </lineage>
</organism>
<evidence type="ECO:0000256" key="6">
    <source>
        <dbReference type="ARBA" id="ARBA00022989"/>
    </source>
</evidence>
<proteinExistence type="predicted"/>
<dbReference type="GeneID" id="107493932"/>
<dbReference type="GO" id="GO:0016020">
    <property type="term" value="C:membrane"/>
    <property type="evidence" value="ECO:0007669"/>
    <property type="project" value="UniProtKB-SubCell"/>
</dbReference>
<evidence type="ECO:0000256" key="3">
    <source>
        <dbReference type="ARBA" id="ARBA00022692"/>
    </source>
</evidence>
<evidence type="ECO:0000256" key="7">
    <source>
        <dbReference type="ARBA" id="ARBA00023136"/>
    </source>
</evidence>